<protein>
    <recommendedName>
        <fullName evidence="5">HTH luxR-type domain-containing protein</fullName>
    </recommendedName>
</protein>
<evidence type="ECO:0000256" key="3">
    <source>
        <dbReference type="ARBA" id="ARBA00023082"/>
    </source>
</evidence>
<dbReference type="InterPro" id="IPR013249">
    <property type="entry name" value="RNA_pol_sigma70_r4_t2"/>
</dbReference>
<evidence type="ECO:0000313" key="7">
    <source>
        <dbReference type="Proteomes" id="UP000649573"/>
    </source>
</evidence>
<organism evidence="6 7">
    <name type="scientific">Lentzea flava</name>
    <dbReference type="NCBI Taxonomy" id="103732"/>
    <lineage>
        <taxon>Bacteria</taxon>
        <taxon>Bacillati</taxon>
        <taxon>Actinomycetota</taxon>
        <taxon>Actinomycetes</taxon>
        <taxon>Pseudonocardiales</taxon>
        <taxon>Pseudonocardiaceae</taxon>
        <taxon>Lentzea</taxon>
    </lineage>
</organism>
<gene>
    <name evidence="6" type="ORF">GCM10010178_25440</name>
</gene>
<dbReference type="Pfam" id="PF08281">
    <property type="entry name" value="Sigma70_r4_2"/>
    <property type="match status" value="1"/>
</dbReference>
<evidence type="ECO:0000259" key="5">
    <source>
        <dbReference type="PROSITE" id="PS00622"/>
    </source>
</evidence>
<dbReference type="InterPro" id="IPR014284">
    <property type="entry name" value="RNA_pol_sigma-70_dom"/>
</dbReference>
<dbReference type="Proteomes" id="UP000649573">
    <property type="component" value="Unassembled WGS sequence"/>
</dbReference>
<dbReference type="PROSITE" id="PS00622">
    <property type="entry name" value="HTH_LUXR_1"/>
    <property type="match status" value="1"/>
</dbReference>
<dbReference type="InterPro" id="IPR000792">
    <property type="entry name" value="Tscrpt_reg_LuxR_C"/>
</dbReference>
<keyword evidence="2" id="KW-0805">Transcription regulation</keyword>
<keyword evidence="7" id="KW-1185">Reference proteome</keyword>
<dbReference type="InterPro" id="IPR036388">
    <property type="entry name" value="WH-like_DNA-bd_sf"/>
</dbReference>
<name>A0ABQ2UJ39_9PSEU</name>
<keyword evidence="3" id="KW-0731">Sigma factor</keyword>
<evidence type="ECO:0000313" key="6">
    <source>
        <dbReference type="EMBL" id="GGU32194.1"/>
    </source>
</evidence>
<accession>A0ABQ2UJ39</accession>
<dbReference type="Gene3D" id="1.10.10.10">
    <property type="entry name" value="Winged helix-like DNA-binding domain superfamily/Winged helix DNA-binding domain"/>
    <property type="match status" value="1"/>
</dbReference>
<feature type="domain" description="HTH luxR-type" evidence="5">
    <location>
        <begin position="28"/>
        <end position="55"/>
    </location>
</feature>
<evidence type="ECO:0000256" key="1">
    <source>
        <dbReference type="ARBA" id="ARBA00010641"/>
    </source>
</evidence>
<proteinExistence type="inferred from homology"/>
<reference evidence="7" key="1">
    <citation type="journal article" date="2019" name="Int. J. Syst. Evol. Microbiol.">
        <title>The Global Catalogue of Microorganisms (GCM) 10K type strain sequencing project: providing services to taxonomists for standard genome sequencing and annotation.</title>
        <authorList>
            <consortium name="The Broad Institute Genomics Platform"/>
            <consortium name="The Broad Institute Genome Sequencing Center for Infectious Disease"/>
            <person name="Wu L."/>
            <person name="Ma J."/>
        </authorList>
    </citation>
    <scope>NUCLEOTIDE SEQUENCE [LARGE SCALE GENOMIC DNA]</scope>
    <source>
        <strain evidence="7">JCM 3296</strain>
    </source>
</reference>
<dbReference type="EMBL" id="BMRE01000008">
    <property type="protein sequence ID" value="GGU32194.1"/>
    <property type="molecule type" value="Genomic_DNA"/>
</dbReference>
<evidence type="ECO:0000256" key="2">
    <source>
        <dbReference type="ARBA" id="ARBA00023015"/>
    </source>
</evidence>
<dbReference type="SUPFAM" id="SSF88659">
    <property type="entry name" value="Sigma3 and sigma4 domains of RNA polymerase sigma factors"/>
    <property type="match status" value="1"/>
</dbReference>
<dbReference type="NCBIfam" id="TIGR02937">
    <property type="entry name" value="sigma70-ECF"/>
    <property type="match status" value="1"/>
</dbReference>
<sequence length="64" mass="7225">MVRDVVGRALRELPERHQEIFFLRHYAGFTTAEIAQMLGLGAATVSTYLSSAKNRLGEWSSKQE</sequence>
<evidence type="ECO:0000256" key="4">
    <source>
        <dbReference type="ARBA" id="ARBA00023163"/>
    </source>
</evidence>
<keyword evidence="4" id="KW-0804">Transcription</keyword>
<comment type="similarity">
    <text evidence="1">Belongs to the sigma-70 factor family. ECF subfamily.</text>
</comment>
<dbReference type="InterPro" id="IPR013324">
    <property type="entry name" value="RNA_pol_sigma_r3/r4-like"/>
</dbReference>
<comment type="caution">
    <text evidence="6">The sequence shown here is derived from an EMBL/GenBank/DDBJ whole genome shotgun (WGS) entry which is preliminary data.</text>
</comment>
<dbReference type="CDD" id="cd06171">
    <property type="entry name" value="Sigma70_r4"/>
    <property type="match status" value="1"/>
</dbReference>